<evidence type="ECO:0000256" key="3">
    <source>
        <dbReference type="ARBA" id="ARBA00022806"/>
    </source>
</evidence>
<dbReference type="SMART" id="SM00490">
    <property type="entry name" value="HELICc"/>
    <property type="match status" value="1"/>
</dbReference>
<dbReference type="EMBL" id="BAAATJ010000017">
    <property type="protein sequence ID" value="GAA2405221.1"/>
    <property type="molecule type" value="Genomic_DNA"/>
</dbReference>
<dbReference type="SUPFAM" id="SSF52540">
    <property type="entry name" value="P-loop containing nucleoside triphosphate hydrolases"/>
    <property type="match status" value="1"/>
</dbReference>
<dbReference type="CDD" id="cd00268">
    <property type="entry name" value="DEADc"/>
    <property type="match status" value="1"/>
</dbReference>
<feature type="region of interest" description="Disordered" evidence="7">
    <location>
        <begin position="433"/>
        <end position="486"/>
    </location>
</feature>
<evidence type="ECO:0000256" key="7">
    <source>
        <dbReference type="SAM" id="MobiDB-lite"/>
    </source>
</evidence>
<evidence type="ECO:0000313" key="12">
    <source>
        <dbReference type="Proteomes" id="UP001500058"/>
    </source>
</evidence>
<dbReference type="Pfam" id="PF00270">
    <property type="entry name" value="DEAD"/>
    <property type="match status" value="1"/>
</dbReference>
<dbReference type="SMART" id="SM00487">
    <property type="entry name" value="DEXDc"/>
    <property type="match status" value="1"/>
</dbReference>
<keyword evidence="1" id="KW-0547">Nucleotide-binding</keyword>
<name>A0ABN3IHX6_9ACTN</name>
<evidence type="ECO:0000256" key="5">
    <source>
        <dbReference type="ARBA" id="ARBA00038437"/>
    </source>
</evidence>
<dbReference type="InterPro" id="IPR011545">
    <property type="entry name" value="DEAD/DEAH_box_helicase_dom"/>
</dbReference>
<feature type="compositionally biased region" description="Basic residues" evidence="7">
    <location>
        <begin position="458"/>
        <end position="468"/>
    </location>
</feature>
<keyword evidence="2" id="KW-0378">Hydrolase</keyword>
<evidence type="ECO:0000256" key="2">
    <source>
        <dbReference type="ARBA" id="ARBA00022801"/>
    </source>
</evidence>
<proteinExistence type="inferred from homology"/>
<accession>A0ABN3IHX6</accession>
<evidence type="ECO:0000256" key="1">
    <source>
        <dbReference type="ARBA" id="ARBA00022741"/>
    </source>
</evidence>
<dbReference type="Pfam" id="PF00271">
    <property type="entry name" value="Helicase_C"/>
    <property type="match status" value="1"/>
</dbReference>
<dbReference type="PANTHER" id="PTHR47959">
    <property type="entry name" value="ATP-DEPENDENT RNA HELICASE RHLE-RELATED"/>
    <property type="match status" value="1"/>
</dbReference>
<feature type="compositionally biased region" description="Low complexity" evidence="7">
    <location>
        <begin position="1"/>
        <end position="11"/>
    </location>
</feature>
<dbReference type="Gene3D" id="3.40.50.300">
    <property type="entry name" value="P-loop containing nucleotide triphosphate hydrolases"/>
    <property type="match status" value="2"/>
</dbReference>
<organism evidence="11 12">
    <name type="scientific">Streptomyces glaucosporus</name>
    <dbReference type="NCBI Taxonomy" id="284044"/>
    <lineage>
        <taxon>Bacteria</taxon>
        <taxon>Bacillati</taxon>
        <taxon>Actinomycetota</taxon>
        <taxon>Actinomycetes</taxon>
        <taxon>Kitasatosporales</taxon>
        <taxon>Streptomycetaceae</taxon>
        <taxon>Streptomyces</taxon>
    </lineage>
</organism>
<feature type="domain" description="Helicase C-terminal" evidence="9">
    <location>
        <begin position="265"/>
        <end position="425"/>
    </location>
</feature>
<dbReference type="InterPro" id="IPR050079">
    <property type="entry name" value="DEAD_box_RNA_helicase"/>
</dbReference>
<reference evidence="11 12" key="1">
    <citation type="journal article" date="2019" name="Int. J. Syst. Evol. Microbiol.">
        <title>The Global Catalogue of Microorganisms (GCM) 10K type strain sequencing project: providing services to taxonomists for standard genome sequencing and annotation.</title>
        <authorList>
            <consortium name="The Broad Institute Genomics Platform"/>
            <consortium name="The Broad Institute Genome Sequencing Center for Infectious Disease"/>
            <person name="Wu L."/>
            <person name="Ma J."/>
        </authorList>
    </citation>
    <scope>NUCLEOTIDE SEQUENCE [LARGE SCALE GENOMIC DNA]</scope>
    <source>
        <strain evidence="11 12">JCM 6921</strain>
    </source>
</reference>
<evidence type="ECO:0000256" key="4">
    <source>
        <dbReference type="ARBA" id="ARBA00022840"/>
    </source>
</evidence>
<keyword evidence="3 11" id="KW-0347">Helicase</keyword>
<keyword evidence="12" id="KW-1185">Reference proteome</keyword>
<dbReference type="GO" id="GO:0004386">
    <property type="term" value="F:helicase activity"/>
    <property type="evidence" value="ECO:0007669"/>
    <property type="project" value="UniProtKB-KW"/>
</dbReference>
<evidence type="ECO:0000256" key="6">
    <source>
        <dbReference type="PROSITE-ProRule" id="PRU00552"/>
    </source>
</evidence>
<dbReference type="InterPro" id="IPR014001">
    <property type="entry name" value="Helicase_ATP-bd"/>
</dbReference>
<feature type="domain" description="Helicase ATP-binding" evidence="8">
    <location>
        <begin position="81"/>
        <end position="254"/>
    </location>
</feature>
<evidence type="ECO:0000313" key="11">
    <source>
        <dbReference type="EMBL" id="GAA2405221.1"/>
    </source>
</evidence>
<dbReference type="InterPro" id="IPR001650">
    <property type="entry name" value="Helicase_C-like"/>
</dbReference>
<dbReference type="PROSITE" id="PS51192">
    <property type="entry name" value="HELICASE_ATP_BIND_1"/>
    <property type="match status" value="1"/>
</dbReference>
<dbReference type="PANTHER" id="PTHR47959:SF13">
    <property type="entry name" value="ATP-DEPENDENT RNA HELICASE RHLE"/>
    <property type="match status" value="1"/>
</dbReference>
<comment type="similarity">
    <text evidence="5">Belongs to the DEAD box helicase family.</text>
</comment>
<feature type="compositionally biased region" description="Low complexity" evidence="7">
    <location>
        <begin position="36"/>
        <end position="49"/>
    </location>
</feature>
<gene>
    <name evidence="11" type="ORF">GCM10010420_36110</name>
</gene>
<dbReference type="InterPro" id="IPR027417">
    <property type="entry name" value="P-loop_NTPase"/>
</dbReference>
<dbReference type="InterPro" id="IPR014014">
    <property type="entry name" value="RNA_helicase_DEAD_Q_motif"/>
</dbReference>
<feature type="region of interest" description="Disordered" evidence="7">
    <location>
        <begin position="1"/>
        <end position="49"/>
    </location>
</feature>
<comment type="caution">
    <text evidence="11">The sequence shown here is derived from an EMBL/GenBank/DDBJ whole genome shotgun (WGS) entry which is preliminary data.</text>
</comment>
<feature type="compositionally biased region" description="Basic and acidic residues" evidence="7">
    <location>
        <begin position="448"/>
        <end position="457"/>
    </location>
</feature>
<dbReference type="RefSeq" id="WP_344632089.1">
    <property type="nucleotide sequence ID" value="NZ_BAAATJ010000017.1"/>
</dbReference>
<feature type="domain" description="DEAD-box RNA helicase Q" evidence="10">
    <location>
        <begin position="50"/>
        <end position="78"/>
    </location>
</feature>
<dbReference type="Proteomes" id="UP001500058">
    <property type="component" value="Unassembled WGS sequence"/>
</dbReference>
<dbReference type="PROSITE" id="PS51195">
    <property type="entry name" value="Q_MOTIF"/>
    <property type="match status" value="1"/>
</dbReference>
<evidence type="ECO:0000259" key="10">
    <source>
        <dbReference type="PROSITE" id="PS51195"/>
    </source>
</evidence>
<dbReference type="InterPro" id="IPR044742">
    <property type="entry name" value="DEAD/DEAH_RhlB"/>
</dbReference>
<sequence>MSSPTRPTRSTRSARRRPPRAAVPAQRRTSPPPRDGLTLPAGTPGLPPAASFAELDMPAPLLEELARQGVTAPFPIQGATLPDSLAGRDVLGRGRTGSGKTLAFGLALLARTAGLRAEPRRPLALVLVPTRELAQQVTDALTPYAKSVRLRLTAVVGGLSIGRQAAALKSGAEVVVATPGRLRDLVERGHCRLDQVRTTVLDEADQMADMGFLPQVTQLLEQVRPDGQRMLFSATLDRDVDRLVRRFLTDPVVHSVDPPAGAVTTMEHHVLRVAPEDKQATTARIAARDGRVIMFVHTKRAVDRLVRRLLADGVRAAALHGGKSQNHRNRTLEQFRSGHATVLVATNVAARGIHVDSLDLVVNVDPPADPKDYLHRGGRTARAGESGSVVTLVLPEQRRDVDRMLTAAGVSPRVTAVRPGDAELARLTGAKAPSGLPVTLTAPAAAQPRRDAADARPGRRRRPARGRRTAGGGRGGNPPRAARGAS</sequence>
<evidence type="ECO:0000259" key="9">
    <source>
        <dbReference type="PROSITE" id="PS51194"/>
    </source>
</evidence>
<keyword evidence="4" id="KW-0067">ATP-binding</keyword>
<feature type="compositionally biased region" description="Low complexity" evidence="7">
    <location>
        <begin position="477"/>
        <end position="486"/>
    </location>
</feature>
<feature type="short sequence motif" description="Q motif" evidence="6">
    <location>
        <begin position="50"/>
        <end position="78"/>
    </location>
</feature>
<evidence type="ECO:0000259" key="8">
    <source>
        <dbReference type="PROSITE" id="PS51192"/>
    </source>
</evidence>
<dbReference type="PROSITE" id="PS51194">
    <property type="entry name" value="HELICASE_CTER"/>
    <property type="match status" value="1"/>
</dbReference>
<dbReference type="CDD" id="cd18787">
    <property type="entry name" value="SF2_C_DEAD"/>
    <property type="match status" value="1"/>
</dbReference>
<protein>
    <submittedName>
        <fullName evidence="11">DEAD/DEAH box helicase</fullName>
    </submittedName>
</protein>
<feature type="compositionally biased region" description="Low complexity" evidence="7">
    <location>
        <begin position="20"/>
        <end position="29"/>
    </location>
</feature>